<dbReference type="InterPro" id="IPR022398">
    <property type="entry name" value="Peptidase_S8_His-AS"/>
</dbReference>
<dbReference type="GO" id="GO:0006508">
    <property type="term" value="P:proteolysis"/>
    <property type="evidence" value="ECO:0007669"/>
    <property type="project" value="UniProtKB-KW"/>
</dbReference>
<keyword evidence="2 6" id="KW-0645">Protease</keyword>
<organism evidence="10 11">
    <name type="scientific">Nocardioides luti</name>
    <dbReference type="NCBI Taxonomy" id="2761101"/>
    <lineage>
        <taxon>Bacteria</taxon>
        <taxon>Bacillati</taxon>
        <taxon>Actinomycetota</taxon>
        <taxon>Actinomycetes</taxon>
        <taxon>Propionibacteriales</taxon>
        <taxon>Nocardioidaceae</taxon>
        <taxon>Nocardioides</taxon>
    </lineage>
</organism>
<dbReference type="InterPro" id="IPR036852">
    <property type="entry name" value="Peptidase_S8/S53_dom_sf"/>
</dbReference>
<dbReference type="Pfam" id="PF00082">
    <property type="entry name" value="Peptidase_S8"/>
    <property type="match status" value="1"/>
</dbReference>
<dbReference type="SUPFAM" id="SSF52743">
    <property type="entry name" value="Subtilisin-like"/>
    <property type="match status" value="1"/>
</dbReference>
<feature type="active site" description="Charge relay system" evidence="5 6">
    <location>
        <position position="214"/>
    </location>
</feature>
<keyword evidence="4 6" id="KW-0720">Serine protease</keyword>
<dbReference type="InterPro" id="IPR023827">
    <property type="entry name" value="Peptidase_S8_Asp-AS"/>
</dbReference>
<evidence type="ECO:0000256" key="8">
    <source>
        <dbReference type="SAM" id="SignalP"/>
    </source>
</evidence>
<evidence type="ECO:0000313" key="10">
    <source>
        <dbReference type="EMBL" id="MBB6629242.1"/>
    </source>
</evidence>
<proteinExistence type="inferred from homology"/>
<feature type="chain" id="PRO_5030731129" evidence="8">
    <location>
        <begin position="33"/>
        <end position="629"/>
    </location>
</feature>
<dbReference type="InterPro" id="IPR015500">
    <property type="entry name" value="Peptidase_S8_subtilisin-rel"/>
</dbReference>
<evidence type="ECO:0000256" key="5">
    <source>
        <dbReference type="PIRSR" id="PIRSR615500-1"/>
    </source>
</evidence>
<feature type="signal peptide" evidence="8">
    <location>
        <begin position="1"/>
        <end position="32"/>
    </location>
</feature>
<evidence type="ECO:0000256" key="3">
    <source>
        <dbReference type="ARBA" id="ARBA00022801"/>
    </source>
</evidence>
<dbReference type="InterPro" id="IPR000209">
    <property type="entry name" value="Peptidase_S8/S53_dom"/>
</dbReference>
<evidence type="ECO:0000256" key="6">
    <source>
        <dbReference type="PROSITE-ProRule" id="PRU01240"/>
    </source>
</evidence>
<accession>A0A7X0RJ61</accession>
<dbReference type="PANTHER" id="PTHR43806:SF11">
    <property type="entry name" value="CEREVISIN-RELATED"/>
    <property type="match status" value="1"/>
</dbReference>
<comment type="similarity">
    <text evidence="1 6 7">Belongs to the peptidase S8 family.</text>
</comment>
<dbReference type="AlphaFoldDB" id="A0A7X0RJ61"/>
<feature type="domain" description="Peptidase S8/S53" evidence="9">
    <location>
        <begin position="153"/>
        <end position="450"/>
    </location>
</feature>
<dbReference type="PROSITE" id="PS51892">
    <property type="entry name" value="SUBTILASE"/>
    <property type="match status" value="1"/>
</dbReference>
<keyword evidence="3 6" id="KW-0378">Hydrolase</keyword>
<dbReference type="Proteomes" id="UP000523955">
    <property type="component" value="Unassembled WGS sequence"/>
</dbReference>
<dbReference type="Gene3D" id="3.40.50.200">
    <property type="entry name" value="Peptidase S8/S53 domain"/>
    <property type="match status" value="1"/>
</dbReference>
<dbReference type="PROSITE" id="PS00138">
    <property type="entry name" value="SUBTILASE_SER"/>
    <property type="match status" value="1"/>
</dbReference>
<keyword evidence="8" id="KW-0732">Signal</keyword>
<feature type="active site" description="Charge relay system" evidence="5 6">
    <location>
        <position position="162"/>
    </location>
</feature>
<protein>
    <submittedName>
        <fullName evidence="10">S8 family serine peptidase</fullName>
    </submittedName>
</protein>
<dbReference type="RefSeq" id="WP_185254216.1">
    <property type="nucleotide sequence ID" value="NZ_JACKXE010000001.1"/>
</dbReference>
<evidence type="ECO:0000256" key="1">
    <source>
        <dbReference type="ARBA" id="ARBA00011073"/>
    </source>
</evidence>
<sequence length="629" mass="64062">MSHLRTRLLALTCAAAAVLSTAGITTAGPATAAGTVAASGSSLDVLRATRPGLDRLLSSGTPTGRGIVELDAVPTAAQVDRLEALGLTVQPMHRLPLALVQGSVAQIASAVTQGIGTDVYPDEVLQYTDTASSDAMSSTLGAAKGLRAQGLTGKGTTVGVIDSGCDGTHPDLADHVKHNITLYSPEYANQGTDPTLVVPIDQGPYNNTDLGSGHGTHVAGIIAADGTTSPDHLGVAPDAELACFSIGAVITTTAVVTGFDYILDQPKLLGIDVINNSWGNSFRQFDPRDPVNVATKAVADKGVVVVFAAGNSGSANGEASVSPFNQAPWVVSVAAGSLKRERADFSSNGLEVDNGRAVPIGAGGHTVLLGDRVGNTQPDLMAPGADISSTCDSTGSVIGPCGPGENATASGTSMAAPHIAGAAAVLLQANRKLGVRQVQDALTATASPVRSGSGALTGWQVGYGHVNLDKAVALVRRDSWRTALTTRSRKADRRVLGQDAWAVTRADLWQEDAPAATVGGSYTATHRVRVKRGTDALKVALVYPTPGTAANLAGFTATVTDAAGKQVGVTTTDVLYTSGIAHVLVKGVRAGTYTITVTGDYAASDPDTVDSDSVNGRVVFLQAAQLVRD</sequence>
<dbReference type="PRINTS" id="PR00723">
    <property type="entry name" value="SUBTILISIN"/>
</dbReference>
<evidence type="ECO:0000256" key="7">
    <source>
        <dbReference type="RuleBase" id="RU003355"/>
    </source>
</evidence>
<evidence type="ECO:0000313" key="11">
    <source>
        <dbReference type="Proteomes" id="UP000523955"/>
    </source>
</evidence>
<dbReference type="PANTHER" id="PTHR43806">
    <property type="entry name" value="PEPTIDASE S8"/>
    <property type="match status" value="1"/>
</dbReference>
<dbReference type="EMBL" id="JACKXE010000001">
    <property type="protein sequence ID" value="MBB6629242.1"/>
    <property type="molecule type" value="Genomic_DNA"/>
</dbReference>
<feature type="active site" description="Charge relay system" evidence="5 6">
    <location>
        <position position="413"/>
    </location>
</feature>
<dbReference type="GO" id="GO:0004252">
    <property type="term" value="F:serine-type endopeptidase activity"/>
    <property type="evidence" value="ECO:0007669"/>
    <property type="project" value="UniProtKB-UniRule"/>
</dbReference>
<gene>
    <name evidence="10" type="ORF">H5V45_18085</name>
</gene>
<dbReference type="InterPro" id="IPR050131">
    <property type="entry name" value="Peptidase_S8_subtilisin-like"/>
</dbReference>
<evidence type="ECO:0000256" key="4">
    <source>
        <dbReference type="ARBA" id="ARBA00022825"/>
    </source>
</evidence>
<keyword evidence="11" id="KW-1185">Reference proteome</keyword>
<name>A0A7X0RJ61_9ACTN</name>
<dbReference type="PROSITE" id="PS00136">
    <property type="entry name" value="SUBTILASE_ASP"/>
    <property type="match status" value="1"/>
</dbReference>
<dbReference type="InterPro" id="IPR023828">
    <property type="entry name" value="Peptidase_S8_Ser-AS"/>
</dbReference>
<reference evidence="10 11" key="1">
    <citation type="submission" date="2020-08" db="EMBL/GenBank/DDBJ databases">
        <authorList>
            <person name="Seo M.-J."/>
        </authorList>
    </citation>
    <scope>NUCLEOTIDE SEQUENCE [LARGE SCALE GENOMIC DNA]</scope>
    <source>
        <strain evidence="10 11">KIGAM211</strain>
    </source>
</reference>
<dbReference type="PROSITE" id="PS00137">
    <property type="entry name" value="SUBTILASE_HIS"/>
    <property type="match status" value="1"/>
</dbReference>
<evidence type="ECO:0000259" key="9">
    <source>
        <dbReference type="Pfam" id="PF00082"/>
    </source>
</evidence>
<comment type="caution">
    <text evidence="10">The sequence shown here is derived from an EMBL/GenBank/DDBJ whole genome shotgun (WGS) entry which is preliminary data.</text>
</comment>
<evidence type="ECO:0000256" key="2">
    <source>
        <dbReference type="ARBA" id="ARBA00022670"/>
    </source>
</evidence>